<protein>
    <recommendedName>
        <fullName evidence="4">SAP domain-containing protein</fullName>
    </recommendedName>
</protein>
<dbReference type="Proteomes" id="UP001516023">
    <property type="component" value="Unassembled WGS sequence"/>
</dbReference>
<dbReference type="AlphaFoldDB" id="A0ABD3Q044"/>
<evidence type="ECO:0000313" key="3">
    <source>
        <dbReference type="Proteomes" id="UP001516023"/>
    </source>
</evidence>
<sequence>MERSDGLVEPYGPSLAAGDPSLALVGGASLPPPSPAKNTHFYIEAVGIPPHKKTRSITNLDENKWQDGYDSDGEQGPFFHAVVEETADGVAKEDDHLPSSMLKSAVRESEGTELAPEALNMDMKPDDSSLSWFLTEEQIMKLRVEELRSSISAQGLKPQGNKSALSRCFMSAWSVSFQLLMFRSQM</sequence>
<name>A0ABD3Q044_9STRA</name>
<evidence type="ECO:0008006" key="4">
    <source>
        <dbReference type="Google" id="ProtNLM"/>
    </source>
</evidence>
<reference evidence="2 3" key="1">
    <citation type="journal article" date="2020" name="G3 (Bethesda)">
        <title>Improved Reference Genome for Cyclotella cryptica CCMP332, a Model for Cell Wall Morphogenesis, Salinity Adaptation, and Lipid Production in Diatoms (Bacillariophyta).</title>
        <authorList>
            <person name="Roberts W.R."/>
            <person name="Downey K.M."/>
            <person name="Ruck E.C."/>
            <person name="Traller J.C."/>
            <person name="Alverson A.J."/>
        </authorList>
    </citation>
    <scope>NUCLEOTIDE SEQUENCE [LARGE SCALE GENOMIC DNA]</scope>
    <source>
        <strain evidence="2 3">CCMP332</strain>
    </source>
</reference>
<accession>A0ABD3Q044</accession>
<gene>
    <name evidence="2" type="ORF">HJC23_001845</name>
</gene>
<proteinExistence type="predicted"/>
<organism evidence="2 3">
    <name type="scientific">Cyclotella cryptica</name>
    <dbReference type="NCBI Taxonomy" id="29204"/>
    <lineage>
        <taxon>Eukaryota</taxon>
        <taxon>Sar</taxon>
        <taxon>Stramenopiles</taxon>
        <taxon>Ochrophyta</taxon>
        <taxon>Bacillariophyta</taxon>
        <taxon>Coscinodiscophyceae</taxon>
        <taxon>Thalassiosirophycidae</taxon>
        <taxon>Stephanodiscales</taxon>
        <taxon>Stephanodiscaceae</taxon>
        <taxon>Cyclotella</taxon>
    </lineage>
</organism>
<keyword evidence="3" id="KW-1185">Reference proteome</keyword>
<comment type="caution">
    <text evidence="2">The sequence shown here is derived from an EMBL/GenBank/DDBJ whole genome shotgun (WGS) entry which is preliminary data.</text>
</comment>
<dbReference type="EMBL" id="JABMIG020000091">
    <property type="protein sequence ID" value="KAL3793397.1"/>
    <property type="molecule type" value="Genomic_DNA"/>
</dbReference>
<feature type="region of interest" description="Disordered" evidence="1">
    <location>
        <begin position="1"/>
        <end position="33"/>
    </location>
</feature>
<evidence type="ECO:0000313" key="2">
    <source>
        <dbReference type="EMBL" id="KAL3793397.1"/>
    </source>
</evidence>
<evidence type="ECO:0000256" key="1">
    <source>
        <dbReference type="SAM" id="MobiDB-lite"/>
    </source>
</evidence>